<reference evidence="3" key="1">
    <citation type="submission" date="2023-07" db="EMBL/GenBank/DDBJ databases">
        <title>Black Yeasts Isolated from many extreme environments.</title>
        <authorList>
            <person name="Coleine C."/>
            <person name="Stajich J.E."/>
            <person name="Selbmann L."/>
        </authorList>
    </citation>
    <scope>NUCLEOTIDE SEQUENCE</scope>
    <source>
        <strain evidence="3">CCFEE 5485</strain>
    </source>
</reference>
<proteinExistence type="predicted"/>
<dbReference type="SUPFAM" id="SSF57850">
    <property type="entry name" value="RING/U-box"/>
    <property type="match status" value="1"/>
</dbReference>
<keyword evidence="1" id="KW-0862">Zinc</keyword>
<protein>
    <recommendedName>
        <fullName evidence="2">RING-type domain-containing protein</fullName>
    </recommendedName>
</protein>
<evidence type="ECO:0000259" key="2">
    <source>
        <dbReference type="PROSITE" id="PS50089"/>
    </source>
</evidence>
<organism evidence="3 4">
    <name type="scientific">Recurvomyces mirabilis</name>
    <dbReference type="NCBI Taxonomy" id="574656"/>
    <lineage>
        <taxon>Eukaryota</taxon>
        <taxon>Fungi</taxon>
        <taxon>Dikarya</taxon>
        <taxon>Ascomycota</taxon>
        <taxon>Pezizomycotina</taxon>
        <taxon>Dothideomycetes</taxon>
        <taxon>Dothideomycetidae</taxon>
        <taxon>Mycosphaerellales</taxon>
        <taxon>Teratosphaeriaceae</taxon>
        <taxon>Recurvomyces</taxon>
    </lineage>
</organism>
<dbReference type="EMBL" id="JAUTXT010000009">
    <property type="protein sequence ID" value="KAK3676593.1"/>
    <property type="molecule type" value="Genomic_DNA"/>
</dbReference>
<dbReference type="AlphaFoldDB" id="A0AAE1C3N1"/>
<comment type="caution">
    <text evidence="3">The sequence shown here is derived from an EMBL/GenBank/DDBJ whole genome shotgun (WGS) entry which is preliminary data.</text>
</comment>
<name>A0AAE1C3N1_9PEZI</name>
<dbReference type="Proteomes" id="UP001274830">
    <property type="component" value="Unassembled WGS sequence"/>
</dbReference>
<gene>
    <name evidence="3" type="ORF">LTR78_003367</name>
</gene>
<evidence type="ECO:0000313" key="3">
    <source>
        <dbReference type="EMBL" id="KAK3676593.1"/>
    </source>
</evidence>
<dbReference type="PROSITE" id="PS50089">
    <property type="entry name" value="ZF_RING_2"/>
    <property type="match status" value="1"/>
</dbReference>
<dbReference type="GO" id="GO:0008270">
    <property type="term" value="F:zinc ion binding"/>
    <property type="evidence" value="ECO:0007669"/>
    <property type="project" value="UniProtKB-KW"/>
</dbReference>
<evidence type="ECO:0000256" key="1">
    <source>
        <dbReference type="PROSITE-ProRule" id="PRU00175"/>
    </source>
</evidence>
<feature type="domain" description="RING-type" evidence="2">
    <location>
        <begin position="272"/>
        <end position="320"/>
    </location>
</feature>
<dbReference type="Gene3D" id="3.30.40.10">
    <property type="entry name" value="Zinc/RING finger domain, C3HC4 (zinc finger)"/>
    <property type="match status" value="1"/>
</dbReference>
<keyword evidence="1" id="KW-0479">Metal-binding</keyword>
<accession>A0AAE1C3N1</accession>
<dbReference type="InterPro" id="IPR001841">
    <property type="entry name" value="Znf_RING"/>
</dbReference>
<evidence type="ECO:0000313" key="4">
    <source>
        <dbReference type="Proteomes" id="UP001274830"/>
    </source>
</evidence>
<keyword evidence="4" id="KW-1185">Reference proteome</keyword>
<dbReference type="InterPro" id="IPR013083">
    <property type="entry name" value="Znf_RING/FYVE/PHD"/>
</dbReference>
<sequence length="543" mass="61706">MSNAQSSAALDTMQHNRLSAQIQVSCFHTHHRIIVRYPDFSVVDADQEDETDQTDFTMVDMSNFQDTPERYDPTVPLIQHPAVEAHAGRDNSHETSTFVLIPTTKLLHGPENFNNLAQVGLDALLLDMYCAQSYIGETYLSMITSNMVIDRNGTVEEWARVIRSTRYRRDNHQKPRVSKQEYNFPLVDLLDSDTRTITKDVAVDQLVRLYVRSDARAYRHANFMASIAEFEIETPSPKFKAPRHEDDLAHALRGTLTLADPTTLAHPDNKNCYVCTDAYNSTTTIAVNVPCTGNHIACADCIVKWATDRGLTAASCPLCRQKLFRDPLENQNIAFGLTNGLYHHDNRYTAWENFERSCADLDLSAADNSNTWIVVNTALLTGSWEHITQGAFLELTDADSVEATWHNPLASPEWRLVEQAIRHYLVQCSGIEFQVKALHTDLMHYVFGVFNIQFREVGLDRFLTEDEVNDLASDPMFLATYPLGVRPGLRELLHRCLHRMLRLIEVRKCDCHPDFHGHGLRIYYSPVSFTAPVIDRDGDVMME</sequence>
<keyword evidence="1" id="KW-0863">Zinc-finger</keyword>